<keyword evidence="3" id="KW-1185">Reference proteome</keyword>
<dbReference type="InterPro" id="IPR008775">
    <property type="entry name" value="Phytyl_CoA_dOase-like"/>
</dbReference>
<protein>
    <submittedName>
        <fullName evidence="2">Uncharacterized protein</fullName>
    </submittedName>
</protein>
<dbReference type="Gene3D" id="2.60.120.620">
    <property type="entry name" value="q2cbj1_9rhob like domain"/>
    <property type="match status" value="1"/>
</dbReference>
<dbReference type="GO" id="GO:0046872">
    <property type="term" value="F:metal ion binding"/>
    <property type="evidence" value="ECO:0007669"/>
    <property type="project" value="UniProtKB-ARBA"/>
</dbReference>
<dbReference type="EMBL" id="CAKOGP040001112">
    <property type="protein sequence ID" value="CAJ1942508.1"/>
    <property type="molecule type" value="Genomic_DNA"/>
</dbReference>
<dbReference type="Pfam" id="PF05721">
    <property type="entry name" value="PhyH"/>
    <property type="match status" value="1"/>
</dbReference>
<sequence>MIPRKPDEDGEADIDSADEALLDMLGLSSLNVADDHDDDCHPDPQKLTSSEISILVESNQLSKDYVTNSVCIFPPELSMRSEHMRKITDELVWGGEKMQADRTYETIQVYNNGAIEQRRTLTRLENFVDSHKAWKQLCHGYLRDTVSTILGRRMVLYKEKLNLKPPGGSGFAPHLDSPSLKVALKEDGPQTFVTVMVAIDDMTEQNGCLRICKGTWNEDKHVELIEPEMDGNPDAGGRAGAIEDAIAENLSFDNIVCKGGSIVAFNGWAPHRSAPNMSPFSRRAVFLTYNPESEGEFRERYYAKMDGMRNAWRFGLANHQQQLEDEMIESNALATVPK</sequence>
<comment type="cofactor">
    <cofactor evidence="1">
        <name>Fe cation</name>
        <dbReference type="ChEBI" id="CHEBI:24875"/>
    </cofactor>
</comment>
<dbReference type="PANTHER" id="PTHR20883">
    <property type="entry name" value="PHYTANOYL-COA DIOXYGENASE DOMAIN CONTAINING 1"/>
    <property type="match status" value="1"/>
</dbReference>
<evidence type="ECO:0000313" key="2">
    <source>
        <dbReference type="EMBL" id="CAJ1942508.1"/>
    </source>
</evidence>
<organism evidence="2 3">
    <name type="scientific">Cylindrotheca closterium</name>
    <dbReference type="NCBI Taxonomy" id="2856"/>
    <lineage>
        <taxon>Eukaryota</taxon>
        <taxon>Sar</taxon>
        <taxon>Stramenopiles</taxon>
        <taxon>Ochrophyta</taxon>
        <taxon>Bacillariophyta</taxon>
        <taxon>Bacillariophyceae</taxon>
        <taxon>Bacillariophycidae</taxon>
        <taxon>Bacillariales</taxon>
        <taxon>Bacillariaceae</taxon>
        <taxon>Cylindrotheca</taxon>
    </lineage>
</organism>
<comment type="caution">
    <text evidence="2">The sequence shown here is derived from an EMBL/GenBank/DDBJ whole genome shotgun (WGS) entry which is preliminary data.</text>
</comment>
<dbReference type="PANTHER" id="PTHR20883:SF48">
    <property type="entry name" value="ECTOINE DIOXYGENASE"/>
    <property type="match status" value="1"/>
</dbReference>
<dbReference type="Proteomes" id="UP001295423">
    <property type="component" value="Unassembled WGS sequence"/>
</dbReference>
<name>A0AAD2CPY0_9STRA</name>
<accession>A0AAD2CPY0</accession>
<dbReference type="SUPFAM" id="SSF51197">
    <property type="entry name" value="Clavaminate synthase-like"/>
    <property type="match status" value="1"/>
</dbReference>
<dbReference type="GO" id="GO:0016491">
    <property type="term" value="F:oxidoreductase activity"/>
    <property type="evidence" value="ECO:0007669"/>
    <property type="project" value="UniProtKB-ARBA"/>
</dbReference>
<reference evidence="2" key="1">
    <citation type="submission" date="2023-08" db="EMBL/GenBank/DDBJ databases">
        <authorList>
            <person name="Audoor S."/>
            <person name="Bilcke G."/>
        </authorList>
    </citation>
    <scope>NUCLEOTIDE SEQUENCE</scope>
</reference>
<dbReference type="AlphaFoldDB" id="A0AAD2CPY0"/>
<gene>
    <name evidence="2" type="ORF">CYCCA115_LOCUS7982</name>
</gene>
<evidence type="ECO:0000313" key="3">
    <source>
        <dbReference type="Proteomes" id="UP001295423"/>
    </source>
</evidence>
<evidence type="ECO:0000256" key="1">
    <source>
        <dbReference type="ARBA" id="ARBA00001962"/>
    </source>
</evidence>
<proteinExistence type="predicted"/>